<dbReference type="GO" id="GO:0009055">
    <property type="term" value="F:electron transfer activity"/>
    <property type="evidence" value="ECO:0007669"/>
    <property type="project" value="InterPro"/>
</dbReference>
<dbReference type="GO" id="GO:0030313">
    <property type="term" value="C:cell envelope"/>
    <property type="evidence" value="ECO:0007669"/>
    <property type="project" value="UniProtKB-SubCell"/>
</dbReference>
<sequence length="628" mass="70680">MKKTSILLGSIFIFLLLFSGRKSVSPYQKDTVPEKVAALYAANFQKFQKEVDSLAGLANNATSVDEWEALKKQVERTRLVYKEIEFIFDYYQTFYNGTYINGAPLPKVSEYFEADKVIPPGGLQALDEAVFEEASDENLQHIKVLANGLKERVDFIANIHLPINLKSSQIIECIRSGIVRIFTLGVTGFDTPGSVNGLQESYVSWQSMETTFLYFEAGISPEAKTEFEAVKKLFTQGKKVLNANTHFNDFDRLSFLKEVVNPLYAALLEFQNLNNIRLEPYKKHAQNYQARNIFDVDFLNTDFYSELVYLPLDNPKTIALGELLFQDPQLSKDNVMSCASCHNPNKGFSDGLPKSVSNQKGVFTERNAQTLMDAGYSTRYFWDMRASDLERQVIHVIDNDLEFNTDFDAIVNKLNKNPNYNKLFKEAYGGINKEDINERSISNALAAYVNSLKSFNSPFDKYVRNETKDYPENAKRGFNLFMGKAACGSCHFAPVFNGTVPPFYLESESEVLGITQGFDSIAPRLDTDLGRMANGLKLDKHPFLRNSFKTVTVRNIALTAPYMHNGLFDTLEEVLAFYNLGGGAGMGLEVENQTLPDTPLDLSQQEIADIIAFMETLTDTSGYGDRGE</sequence>
<feature type="domain" description="Cytochrome c" evidence="8">
    <location>
        <begin position="472"/>
        <end position="618"/>
    </location>
</feature>
<dbReference type="EMBL" id="CP022515">
    <property type="protein sequence ID" value="ASO06559.1"/>
    <property type="molecule type" value="Genomic_DNA"/>
</dbReference>
<evidence type="ECO:0000256" key="6">
    <source>
        <dbReference type="ARBA" id="ARBA00023004"/>
    </source>
</evidence>
<dbReference type="PANTHER" id="PTHR30600:SF10">
    <property type="entry name" value="BLL6722 PROTEIN"/>
    <property type="match status" value="1"/>
</dbReference>
<reference evidence="9 10" key="1">
    <citation type="submission" date="2017-07" db="EMBL/GenBank/DDBJ databases">
        <title>Genome Sequence of Arenibacter algicola Strain SMS7 Isolated from a culture of the Diatom Skeletonema marinoi.</title>
        <authorList>
            <person name="Topel M."/>
            <person name="Pinder M.I.M."/>
            <person name="Johansson O.N."/>
            <person name="Kourtchenko O."/>
            <person name="Godhe A."/>
            <person name="Clarke A.K."/>
        </authorList>
    </citation>
    <scope>NUCLEOTIDE SEQUENCE [LARGE SCALE GENOMIC DNA]</scope>
    <source>
        <strain evidence="9 10">SMS7</strain>
    </source>
</reference>
<organism evidence="9 10">
    <name type="scientific">Arenibacter algicola</name>
    <dbReference type="NCBI Taxonomy" id="616991"/>
    <lineage>
        <taxon>Bacteria</taxon>
        <taxon>Pseudomonadati</taxon>
        <taxon>Bacteroidota</taxon>
        <taxon>Flavobacteriia</taxon>
        <taxon>Flavobacteriales</taxon>
        <taxon>Flavobacteriaceae</taxon>
        <taxon>Arenibacter</taxon>
    </lineage>
</organism>
<keyword evidence="4" id="KW-0732">Signal</keyword>
<dbReference type="GO" id="GO:0046872">
    <property type="term" value="F:metal ion binding"/>
    <property type="evidence" value="ECO:0007669"/>
    <property type="project" value="UniProtKB-KW"/>
</dbReference>
<protein>
    <submittedName>
        <fullName evidence="9">Cytochrome c551 peroxidase</fullName>
        <ecNumber evidence="9">1.11.1.5</ecNumber>
    </submittedName>
</protein>
<gene>
    <name evidence="9" type="ORF">AREALGSMS7_03128</name>
</gene>
<dbReference type="InterPro" id="IPR036909">
    <property type="entry name" value="Cyt_c-like_dom_sf"/>
</dbReference>
<evidence type="ECO:0000256" key="5">
    <source>
        <dbReference type="ARBA" id="ARBA00023002"/>
    </source>
</evidence>
<dbReference type="GO" id="GO:0020037">
    <property type="term" value="F:heme binding"/>
    <property type="evidence" value="ECO:0007669"/>
    <property type="project" value="InterPro"/>
</dbReference>
<keyword evidence="6 7" id="KW-0408">Iron</keyword>
<keyword evidence="5 9" id="KW-0560">Oxidoreductase</keyword>
<dbReference type="eggNOG" id="COG1858">
    <property type="taxonomic scope" value="Bacteria"/>
</dbReference>
<feature type="domain" description="Cytochrome c" evidence="8">
    <location>
        <begin position="316"/>
        <end position="453"/>
    </location>
</feature>
<evidence type="ECO:0000256" key="2">
    <source>
        <dbReference type="ARBA" id="ARBA00022617"/>
    </source>
</evidence>
<dbReference type="InterPro" id="IPR009056">
    <property type="entry name" value="Cyt_c-like_dom"/>
</dbReference>
<accession>A0A221UYW9</accession>
<dbReference type="Gene3D" id="1.10.760.10">
    <property type="entry name" value="Cytochrome c-like domain"/>
    <property type="match status" value="2"/>
</dbReference>
<keyword evidence="9" id="KW-0575">Peroxidase</keyword>
<dbReference type="InterPro" id="IPR051395">
    <property type="entry name" value="Cytochrome_c_Peroxidase/MauG"/>
</dbReference>
<dbReference type="RefSeq" id="WP_093979023.1">
    <property type="nucleotide sequence ID" value="NZ_CP022515.1"/>
</dbReference>
<dbReference type="InterPro" id="IPR004852">
    <property type="entry name" value="Di-haem_cyt_c_peroxidsae"/>
</dbReference>
<evidence type="ECO:0000313" key="10">
    <source>
        <dbReference type="Proteomes" id="UP000204551"/>
    </source>
</evidence>
<keyword evidence="2 7" id="KW-0349">Heme</keyword>
<dbReference type="KEGG" id="aalg:AREALGSMS7_03128"/>
<proteinExistence type="predicted"/>
<evidence type="ECO:0000313" key="9">
    <source>
        <dbReference type="EMBL" id="ASO06559.1"/>
    </source>
</evidence>
<evidence type="ECO:0000256" key="3">
    <source>
        <dbReference type="ARBA" id="ARBA00022723"/>
    </source>
</evidence>
<evidence type="ECO:0000256" key="7">
    <source>
        <dbReference type="PROSITE-ProRule" id="PRU00433"/>
    </source>
</evidence>
<comment type="subcellular location">
    <subcellularLocation>
        <location evidence="1">Cell envelope</location>
    </subcellularLocation>
</comment>
<evidence type="ECO:0000256" key="4">
    <source>
        <dbReference type="ARBA" id="ARBA00022729"/>
    </source>
</evidence>
<dbReference type="AlphaFoldDB" id="A0A221UYW9"/>
<evidence type="ECO:0000259" key="8">
    <source>
        <dbReference type="PROSITE" id="PS51007"/>
    </source>
</evidence>
<evidence type="ECO:0000256" key="1">
    <source>
        <dbReference type="ARBA" id="ARBA00004196"/>
    </source>
</evidence>
<dbReference type="PROSITE" id="PS51007">
    <property type="entry name" value="CYTC"/>
    <property type="match status" value="2"/>
</dbReference>
<dbReference type="STRING" id="616991.GCA_000733925_01435"/>
<dbReference type="Pfam" id="PF03150">
    <property type="entry name" value="CCP_MauG"/>
    <property type="match status" value="1"/>
</dbReference>
<dbReference type="PANTHER" id="PTHR30600">
    <property type="entry name" value="CYTOCHROME C PEROXIDASE-RELATED"/>
    <property type="match status" value="1"/>
</dbReference>
<dbReference type="SUPFAM" id="SSF46626">
    <property type="entry name" value="Cytochrome c"/>
    <property type="match status" value="2"/>
</dbReference>
<dbReference type="EC" id="1.11.1.5" evidence="9"/>
<dbReference type="GO" id="GO:0004130">
    <property type="term" value="F:cytochrome-c peroxidase activity"/>
    <property type="evidence" value="ECO:0007669"/>
    <property type="project" value="UniProtKB-EC"/>
</dbReference>
<dbReference type="Gene3D" id="1.20.1420.20">
    <property type="entry name" value="M75 peptidase, HXXE motif"/>
    <property type="match status" value="1"/>
</dbReference>
<dbReference type="Proteomes" id="UP000204551">
    <property type="component" value="Chromosome"/>
</dbReference>
<keyword evidence="3 7" id="KW-0479">Metal-binding</keyword>
<name>A0A221UYW9_9FLAO</name>
<dbReference type="InterPro" id="IPR038352">
    <property type="entry name" value="Imelysin_sf"/>
</dbReference>